<dbReference type="GO" id="GO:0016887">
    <property type="term" value="F:ATP hydrolysis activity"/>
    <property type="evidence" value="ECO:0007669"/>
    <property type="project" value="InterPro"/>
</dbReference>
<proteinExistence type="predicted"/>
<dbReference type="GO" id="GO:0005634">
    <property type="term" value="C:nucleus"/>
    <property type="evidence" value="ECO:0007669"/>
    <property type="project" value="TreeGrafter"/>
</dbReference>
<name>A0A0D1ZTG9_9EURO</name>
<sequence length="477" mass="54454">MDRCSDSNNDSHKAYDTISSNPVARSFFVNAGASRINTDAFIFSHIHGEHPGVPITVVPEWNSNLKAYAATGNASIESTSTEKRQCWPDSLKWTLFVPPLKRLDGGSGVVAEEAFFESYLYKWQNMTFLVYLVDGRDGTEAWVQTRNQYILGDKAAVETLIATVGRWQASLHGEVWVFEGYWYKDSQLYESVLKSRWEDVILDEGMKKDLVELVDRFFSSREQYHRLRVPWKRGVIFYGPPGNGKTLSIKATMRTLYKRTPSIPTLYVKLLLNQYSIESVFTLARREAPCYLVFEDLDSLVTDELRSFFLNAVDGVSENEGVFMIGSTNHIDLLDPSISKRPSRFDRKFLFPNPSFDERVQYCQYWQKKLSDNKDVEFPDEICPAAAKITDGFSFAYLQEAFVTALLSIARDGDGNEQGEASTEAEKLQETWDVIDLIDAVAINTTKEKGLDDYVLWRSLKHQIELLRREIDDEAGD</sequence>
<organism evidence="2 3">
    <name type="scientific">Exophiala spinifera</name>
    <dbReference type="NCBI Taxonomy" id="91928"/>
    <lineage>
        <taxon>Eukaryota</taxon>
        <taxon>Fungi</taxon>
        <taxon>Dikarya</taxon>
        <taxon>Ascomycota</taxon>
        <taxon>Pezizomycotina</taxon>
        <taxon>Eurotiomycetes</taxon>
        <taxon>Chaetothyriomycetidae</taxon>
        <taxon>Chaetothyriales</taxon>
        <taxon>Herpotrichiellaceae</taxon>
        <taxon>Exophiala</taxon>
    </lineage>
</organism>
<dbReference type="STRING" id="91928.A0A0D1ZTG9"/>
<dbReference type="Pfam" id="PF00004">
    <property type="entry name" value="AAA"/>
    <property type="match status" value="1"/>
</dbReference>
<dbReference type="PANTHER" id="PTHR23077:SF132">
    <property type="entry name" value="ATP-DEPENDENT ZN PROTEASE"/>
    <property type="match status" value="1"/>
</dbReference>
<dbReference type="SMART" id="SM00382">
    <property type="entry name" value="AAA"/>
    <property type="match status" value="1"/>
</dbReference>
<reference evidence="2 3" key="1">
    <citation type="submission" date="2015-01" db="EMBL/GenBank/DDBJ databases">
        <title>The Genome Sequence of Exophiala spinifera CBS89968.</title>
        <authorList>
            <consortium name="The Broad Institute Genomics Platform"/>
            <person name="Cuomo C."/>
            <person name="de Hoog S."/>
            <person name="Gorbushina A."/>
            <person name="Stielow B."/>
            <person name="Teixiera M."/>
            <person name="Abouelleil A."/>
            <person name="Chapman S.B."/>
            <person name="Priest M."/>
            <person name="Young S.K."/>
            <person name="Wortman J."/>
            <person name="Nusbaum C."/>
            <person name="Birren B."/>
        </authorList>
    </citation>
    <scope>NUCLEOTIDE SEQUENCE [LARGE SCALE GENOMIC DNA]</scope>
    <source>
        <strain evidence="2 3">CBS 89968</strain>
    </source>
</reference>
<feature type="domain" description="AAA+ ATPase" evidence="1">
    <location>
        <begin position="231"/>
        <end position="355"/>
    </location>
</feature>
<dbReference type="EMBL" id="KN847495">
    <property type="protein sequence ID" value="KIW16062.1"/>
    <property type="molecule type" value="Genomic_DNA"/>
</dbReference>
<dbReference type="Gene3D" id="3.40.50.300">
    <property type="entry name" value="P-loop containing nucleotide triphosphate hydrolases"/>
    <property type="match status" value="1"/>
</dbReference>
<dbReference type="PANTHER" id="PTHR23077">
    <property type="entry name" value="AAA-FAMILY ATPASE"/>
    <property type="match status" value="1"/>
</dbReference>
<dbReference type="InterPro" id="IPR003959">
    <property type="entry name" value="ATPase_AAA_core"/>
</dbReference>
<protein>
    <recommendedName>
        <fullName evidence="1">AAA+ ATPase domain-containing protein</fullName>
    </recommendedName>
</protein>
<dbReference type="Gene3D" id="1.10.8.60">
    <property type="match status" value="1"/>
</dbReference>
<dbReference type="Proteomes" id="UP000053328">
    <property type="component" value="Unassembled WGS sequence"/>
</dbReference>
<accession>A0A0D1ZTG9</accession>
<evidence type="ECO:0000259" key="1">
    <source>
        <dbReference type="SMART" id="SM00382"/>
    </source>
</evidence>
<dbReference type="CDD" id="cd19481">
    <property type="entry name" value="RecA-like_protease"/>
    <property type="match status" value="1"/>
</dbReference>
<dbReference type="GO" id="GO:0042254">
    <property type="term" value="P:ribosome biogenesis"/>
    <property type="evidence" value="ECO:0007669"/>
    <property type="project" value="TreeGrafter"/>
</dbReference>
<dbReference type="GO" id="GO:0003723">
    <property type="term" value="F:RNA binding"/>
    <property type="evidence" value="ECO:0007669"/>
    <property type="project" value="TreeGrafter"/>
</dbReference>
<dbReference type="GeneID" id="27333196"/>
<dbReference type="InterPro" id="IPR050168">
    <property type="entry name" value="AAA_ATPase_domain"/>
</dbReference>
<dbReference type="GO" id="GO:1990275">
    <property type="term" value="F:preribosome binding"/>
    <property type="evidence" value="ECO:0007669"/>
    <property type="project" value="TreeGrafter"/>
</dbReference>
<dbReference type="SUPFAM" id="SSF52540">
    <property type="entry name" value="P-loop containing nucleoside triphosphate hydrolases"/>
    <property type="match status" value="1"/>
</dbReference>
<keyword evidence="3" id="KW-1185">Reference proteome</keyword>
<dbReference type="GO" id="GO:0005524">
    <property type="term" value="F:ATP binding"/>
    <property type="evidence" value="ECO:0007669"/>
    <property type="project" value="InterPro"/>
</dbReference>
<dbReference type="RefSeq" id="XP_016236278.1">
    <property type="nucleotide sequence ID" value="XM_016380451.1"/>
</dbReference>
<dbReference type="AlphaFoldDB" id="A0A0D1ZTG9"/>
<evidence type="ECO:0000313" key="2">
    <source>
        <dbReference type="EMBL" id="KIW16062.1"/>
    </source>
</evidence>
<dbReference type="HOGENOM" id="CLU_025506_1_0_1"/>
<dbReference type="InterPro" id="IPR027417">
    <property type="entry name" value="P-loop_NTPase"/>
</dbReference>
<evidence type="ECO:0000313" key="3">
    <source>
        <dbReference type="Proteomes" id="UP000053328"/>
    </source>
</evidence>
<dbReference type="VEuPathDB" id="FungiDB:PV08_06113"/>
<dbReference type="InterPro" id="IPR003593">
    <property type="entry name" value="AAA+_ATPase"/>
</dbReference>
<gene>
    <name evidence="2" type="ORF">PV08_06113</name>
</gene>
<dbReference type="OrthoDB" id="2115716at2759"/>